<feature type="transmembrane region" description="Helical" evidence="1">
    <location>
        <begin position="131"/>
        <end position="158"/>
    </location>
</feature>
<evidence type="ECO:0000313" key="3">
    <source>
        <dbReference type="Proteomes" id="UP001170379"/>
    </source>
</evidence>
<dbReference type="Proteomes" id="UP001170379">
    <property type="component" value="Unassembled WGS sequence"/>
</dbReference>
<keyword evidence="3" id="KW-1185">Reference proteome</keyword>
<comment type="caution">
    <text evidence="2">The sequence shown here is derived from an EMBL/GenBank/DDBJ whole genome shotgun (WGS) entry which is preliminary data.</text>
</comment>
<feature type="transmembrane region" description="Helical" evidence="1">
    <location>
        <begin position="231"/>
        <end position="249"/>
    </location>
</feature>
<dbReference type="EMBL" id="PXVD01000002">
    <property type="protein sequence ID" value="MDJ1369959.1"/>
    <property type="molecule type" value="Genomic_DNA"/>
</dbReference>
<protein>
    <submittedName>
        <fullName evidence="2">ABC transporter permease</fullName>
    </submittedName>
</protein>
<organism evidence="2 3">
    <name type="scientific">Gulosibacter molinativorax</name>
    <dbReference type="NCBI Taxonomy" id="256821"/>
    <lineage>
        <taxon>Bacteria</taxon>
        <taxon>Bacillati</taxon>
        <taxon>Actinomycetota</taxon>
        <taxon>Actinomycetes</taxon>
        <taxon>Micrococcales</taxon>
        <taxon>Microbacteriaceae</taxon>
        <taxon>Gulosibacter</taxon>
    </lineage>
</organism>
<feature type="transmembrane region" description="Helical" evidence="1">
    <location>
        <begin position="52"/>
        <end position="78"/>
    </location>
</feature>
<accession>A0ABT7C5B7</accession>
<keyword evidence="1" id="KW-1133">Transmembrane helix</keyword>
<keyword evidence="1" id="KW-0812">Transmembrane</keyword>
<keyword evidence="1" id="KW-0472">Membrane</keyword>
<proteinExistence type="predicted"/>
<feature type="transmembrane region" description="Helical" evidence="1">
    <location>
        <begin position="99"/>
        <end position="119"/>
    </location>
</feature>
<evidence type="ECO:0000313" key="2">
    <source>
        <dbReference type="EMBL" id="MDJ1369959.1"/>
    </source>
</evidence>
<reference evidence="2" key="2">
    <citation type="journal article" date="2022" name="Sci. Rep.">
        <title>In silico prediction of the enzymes involved in the degradation of the herbicide molinate by Gulosibacter molinativorax ON4T.</title>
        <authorList>
            <person name="Lopes A.R."/>
            <person name="Bunin E."/>
            <person name="Viana A.T."/>
            <person name="Froufe H."/>
            <person name="Munoz-Merida A."/>
            <person name="Pinho D."/>
            <person name="Figueiredo J."/>
            <person name="Barroso C."/>
            <person name="Vaz-Moreira I."/>
            <person name="Bellanger X."/>
            <person name="Egas C."/>
            <person name="Nunes O.C."/>
        </authorList>
    </citation>
    <scope>NUCLEOTIDE SEQUENCE</scope>
    <source>
        <strain evidence="2">ON4</strain>
    </source>
</reference>
<feature type="transmembrane region" description="Helical" evidence="1">
    <location>
        <begin position="170"/>
        <end position="189"/>
    </location>
</feature>
<feature type="transmembrane region" description="Helical" evidence="1">
    <location>
        <begin position="20"/>
        <end position="40"/>
    </location>
</feature>
<gene>
    <name evidence="2" type="ORF">C7K25_01000</name>
</gene>
<reference evidence="2" key="1">
    <citation type="submission" date="2018-03" db="EMBL/GenBank/DDBJ databases">
        <authorList>
            <person name="Nunes O.C."/>
            <person name="Lopes A.R."/>
            <person name="Froufe H."/>
            <person name="Munoz-Merida A."/>
            <person name="Barroso C."/>
            <person name="Egas C."/>
        </authorList>
    </citation>
    <scope>NUCLEOTIDE SEQUENCE</scope>
    <source>
        <strain evidence="2">ON4</strain>
    </source>
</reference>
<sequence length="256" mass="27271">MNLAYTGFDLRRNVRMYGNLVFIVGLPVAMFVIFGGMQSYSEIELWNGRGNVSAQIMVAMAAYGAVMATSGLAGTAAVELQQGWGRQLGLTPFTRGGYVLSKTIVALALAVLPILSVYLAGVLLNARMDGWLWPATAPLILVGGIVFALYGLAFGLFFRSESAVGASSGLIVILMFLGNAFVPLSGFLLDLAPFTPVWGVMQLALWPLNEGMGMDPDAASGVIEYALWQPLLNIAVWSAIFGVVALIGARRGTSRR</sequence>
<name>A0ABT7C5B7_9MICO</name>
<evidence type="ECO:0000256" key="1">
    <source>
        <dbReference type="SAM" id="Phobius"/>
    </source>
</evidence>